<proteinExistence type="predicted"/>
<feature type="compositionally biased region" description="Basic and acidic residues" evidence="1">
    <location>
        <begin position="37"/>
        <end position="49"/>
    </location>
</feature>
<evidence type="ECO:0000256" key="1">
    <source>
        <dbReference type="SAM" id="MobiDB-lite"/>
    </source>
</evidence>
<reference evidence="2 3" key="1">
    <citation type="submission" date="2021-07" db="EMBL/GenBank/DDBJ databases">
        <authorList>
            <consortium name="Genoscope - CEA"/>
            <person name="William W."/>
        </authorList>
    </citation>
    <scope>NUCLEOTIDE SEQUENCE [LARGE SCALE GENOMIC DNA]</scope>
</reference>
<gene>
    <name evidence="2" type="ORF">BRAPAZ1V2_A01P33200.2</name>
</gene>
<protein>
    <submittedName>
        <fullName evidence="2">Uncharacterized protein</fullName>
    </submittedName>
</protein>
<evidence type="ECO:0000313" key="3">
    <source>
        <dbReference type="Proteomes" id="UP000694005"/>
    </source>
</evidence>
<name>A0A8D9GY16_BRACM</name>
<sequence>MRVAALKEKDVDVKNNMEALDILLTALEDYVEKIGEDSPEDVKEREKKGKGVKRTVHTLDDNLNKTMSWSKKEK</sequence>
<dbReference type="AlphaFoldDB" id="A0A8D9GY16"/>
<dbReference type="EMBL" id="LS974617">
    <property type="protein sequence ID" value="CAG7889244.1"/>
    <property type="molecule type" value="Genomic_DNA"/>
</dbReference>
<feature type="region of interest" description="Disordered" evidence="1">
    <location>
        <begin position="37"/>
        <end position="59"/>
    </location>
</feature>
<dbReference type="Proteomes" id="UP000694005">
    <property type="component" value="Chromosome A01"/>
</dbReference>
<evidence type="ECO:0000313" key="2">
    <source>
        <dbReference type="EMBL" id="CAG7889244.1"/>
    </source>
</evidence>
<dbReference type="Gramene" id="A01p33200.2_BraZ1">
    <property type="protein sequence ID" value="A01p33200.2_BraZ1.CDS.1"/>
    <property type="gene ID" value="A01g33200.2_BraZ1"/>
</dbReference>
<organism evidence="2 3">
    <name type="scientific">Brassica campestris</name>
    <name type="common">Field mustard</name>
    <dbReference type="NCBI Taxonomy" id="3711"/>
    <lineage>
        <taxon>Eukaryota</taxon>
        <taxon>Viridiplantae</taxon>
        <taxon>Streptophyta</taxon>
        <taxon>Embryophyta</taxon>
        <taxon>Tracheophyta</taxon>
        <taxon>Spermatophyta</taxon>
        <taxon>Magnoliopsida</taxon>
        <taxon>eudicotyledons</taxon>
        <taxon>Gunneridae</taxon>
        <taxon>Pentapetalae</taxon>
        <taxon>rosids</taxon>
        <taxon>malvids</taxon>
        <taxon>Brassicales</taxon>
        <taxon>Brassicaceae</taxon>
        <taxon>Brassiceae</taxon>
        <taxon>Brassica</taxon>
    </lineage>
</organism>
<accession>A0A8D9GY16</accession>